<reference evidence="2" key="1">
    <citation type="journal article" date="2015" name="Genome">
        <title>Whole Genome Sequence of the Non-Microcystin-Producing Microcystis aeruginosa Strain NIES-44.</title>
        <authorList>
            <person name="Okano K."/>
            <person name="Miyata N."/>
            <person name="Ozaki Y."/>
        </authorList>
    </citation>
    <scope>NUCLEOTIDE SEQUENCE [LARGE SCALE GENOMIC DNA]</scope>
    <source>
        <strain evidence="2">NIES-44</strain>
    </source>
</reference>
<gene>
    <name evidence="1" type="ORF">N44_02024</name>
</gene>
<comment type="caution">
    <text evidence="1">The sequence shown here is derived from an EMBL/GenBank/DDBJ whole genome shotgun (WGS) entry which is preliminary data.</text>
</comment>
<protein>
    <submittedName>
        <fullName evidence="1">Uncharacterized protein</fullName>
    </submittedName>
</protein>
<name>A0A0A1VU43_MICAE</name>
<dbReference type="EMBL" id="BBPA01000036">
    <property type="protein sequence ID" value="GAL93337.1"/>
    <property type="molecule type" value="Genomic_DNA"/>
</dbReference>
<proteinExistence type="predicted"/>
<organism evidence="1 2">
    <name type="scientific">Microcystis aeruginosa NIES-44</name>
    <dbReference type="NCBI Taxonomy" id="449439"/>
    <lineage>
        <taxon>Bacteria</taxon>
        <taxon>Bacillati</taxon>
        <taxon>Cyanobacteriota</taxon>
        <taxon>Cyanophyceae</taxon>
        <taxon>Oscillatoriophycideae</taxon>
        <taxon>Chroococcales</taxon>
        <taxon>Microcystaceae</taxon>
        <taxon>Microcystis</taxon>
    </lineage>
</organism>
<accession>A0A0A1VU43</accession>
<sequence>MVEELTQYLTPTLFASLKYLQGNHEKLMRNRLLNLPVMVALVLKQFRIWVKQTLNP</sequence>
<dbReference type="Proteomes" id="UP000030321">
    <property type="component" value="Unassembled WGS sequence"/>
</dbReference>
<evidence type="ECO:0000313" key="1">
    <source>
        <dbReference type="EMBL" id="GAL93337.1"/>
    </source>
</evidence>
<dbReference type="AlphaFoldDB" id="A0A0A1VU43"/>
<evidence type="ECO:0000313" key="2">
    <source>
        <dbReference type="Proteomes" id="UP000030321"/>
    </source>
</evidence>